<gene>
    <name evidence="1" type="ORF">DBR06_SOUSAS20510007</name>
</gene>
<proteinExistence type="predicted"/>
<reference evidence="1 2" key="1">
    <citation type="journal article" date="2018" name="Genomics">
        <title>Molecular footprints of inshore aquatic adaptation in Indo-Pacific humpback dolphin (Sousa chinensis).</title>
        <authorList>
            <person name="Ming Y."/>
            <person name="Jian J."/>
            <person name="Yu F."/>
            <person name="Yu X."/>
            <person name="Wang J."/>
            <person name="Liu W."/>
        </authorList>
    </citation>
    <scope>NUCLEOTIDE SEQUENCE [LARGE SCALE GENOMIC DNA]</scope>
    <source>
        <strain evidence="1">MY-2018</strain>
        <tissue evidence="1">Skin</tissue>
    </source>
</reference>
<dbReference type="AlphaFoldDB" id="A0A484GK10"/>
<keyword evidence="2" id="KW-1185">Reference proteome</keyword>
<evidence type="ECO:0000313" key="2">
    <source>
        <dbReference type="Proteomes" id="UP000295264"/>
    </source>
</evidence>
<feature type="non-terminal residue" evidence="1">
    <location>
        <position position="1"/>
    </location>
</feature>
<comment type="caution">
    <text evidence="1">The sequence shown here is derived from an EMBL/GenBank/DDBJ whole genome shotgun (WGS) entry which is preliminary data.</text>
</comment>
<evidence type="ECO:0000313" key="1">
    <source>
        <dbReference type="EMBL" id="TEA35436.1"/>
    </source>
</evidence>
<dbReference type="EMBL" id="QWLN02007406">
    <property type="protein sequence ID" value="TEA35436.1"/>
    <property type="molecule type" value="Genomic_DNA"/>
</dbReference>
<protein>
    <submittedName>
        <fullName evidence="1">Uncharacterized protein</fullName>
    </submittedName>
</protein>
<sequence>FPSGSQGCPPTSLISLRVAMVVWLPPVPTPGDKASRARPWWSL</sequence>
<name>A0A484GK10_SOUCH</name>
<dbReference type="Proteomes" id="UP000295264">
    <property type="component" value="Unassembled WGS sequence"/>
</dbReference>
<organism evidence="1 2">
    <name type="scientific">Sousa chinensis</name>
    <name type="common">Indo-pacific humpbacked dolphin</name>
    <name type="synonym">Steno chinensis</name>
    <dbReference type="NCBI Taxonomy" id="103600"/>
    <lineage>
        <taxon>Eukaryota</taxon>
        <taxon>Metazoa</taxon>
        <taxon>Chordata</taxon>
        <taxon>Craniata</taxon>
        <taxon>Vertebrata</taxon>
        <taxon>Euteleostomi</taxon>
        <taxon>Mammalia</taxon>
        <taxon>Eutheria</taxon>
        <taxon>Laurasiatheria</taxon>
        <taxon>Artiodactyla</taxon>
        <taxon>Whippomorpha</taxon>
        <taxon>Cetacea</taxon>
        <taxon>Odontoceti</taxon>
        <taxon>Delphinidae</taxon>
        <taxon>Sousa</taxon>
    </lineage>
</organism>
<feature type="non-terminal residue" evidence="1">
    <location>
        <position position="43"/>
    </location>
</feature>
<accession>A0A484GK10</accession>